<keyword evidence="1" id="KW-0472">Membrane</keyword>
<reference evidence="4 5" key="1">
    <citation type="submission" date="2018-02" db="EMBL/GenBank/DDBJ databases">
        <title>Genomic Encyclopedia of Archaeal and Bacterial Type Strains, Phase II (KMG-II): from individual species to whole genera.</title>
        <authorList>
            <person name="Goeker M."/>
        </authorList>
    </citation>
    <scope>NUCLEOTIDE SEQUENCE [LARGE SCALE GENOMIC DNA]</scope>
    <source>
        <strain evidence="4 5">DSM 18921</strain>
    </source>
</reference>
<keyword evidence="2" id="KW-0732">Signal</keyword>
<evidence type="ECO:0000313" key="4">
    <source>
        <dbReference type="EMBL" id="PQV58907.1"/>
    </source>
</evidence>
<accession>A0A2S8SDH9</accession>
<sequence length="198" mass="20166">MVFYNFIKAMAASSVTVVLMSAPSGAATINEGSLGDFSNDYAAPTVIGNGYETVDGATSVGDLDFVEFNGLAAGAQTVSVTFTSPSVGSFFISSGTLRYSTQPFTTSTDGTLAGAFSIYDFGFFSSTTQTLSFNLDSSFNGSLFVSLALALGSPVSYSISIPGNAPAPVPLPASAALLLAGLGGVGAVSWRRRARRAA</sequence>
<keyword evidence="1" id="KW-0812">Transmembrane</keyword>
<dbReference type="Pfam" id="PF07589">
    <property type="entry name" value="PEP-CTERM"/>
    <property type="match status" value="1"/>
</dbReference>
<evidence type="ECO:0000259" key="3">
    <source>
        <dbReference type="Pfam" id="PF07589"/>
    </source>
</evidence>
<name>A0A2S8SDH9_9RHOB</name>
<feature type="signal peptide" evidence="2">
    <location>
        <begin position="1"/>
        <end position="26"/>
    </location>
</feature>
<protein>
    <submittedName>
        <fullName evidence="4">Putative secreted protein</fullName>
    </submittedName>
</protein>
<feature type="transmembrane region" description="Helical" evidence="1">
    <location>
        <begin position="169"/>
        <end position="190"/>
    </location>
</feature>
<keyword evidence="1" id="KW-1133">Transmembrane helix</keyword>
<comment type="caution">
    <text evidence="4">The sequence shown here is derived from an EMBL/GenBank/DDBJ whole genome shotgun (WGS) entry which is preliminary data.</text>
</comment>
<evidence type="ECO:0000256" key="2">
    <source>
        <dbReference type="SAM" id="SignalP"/>
    </source>
</evidence>
<dbReference type="EMBL" id="PVEP01000001">
    <property type="protein sequence ID" value="PQV58907.1"/>
    <property type="molecule type" value="Genomic_DNA"/>
</dbReference>
<feature type="chain" id="PRO_5015541246" evidence="2">
    <location>
        <begin position="27"/>
        <end position="198"/>
    </location>
</feature>
<organism evidence="4 5">
    <name type="scientific">Albidovulum denitrificans</name>
    <dbReference type="NCBI Taxonomy" id="404881"/>
    <lineage>
        <taxon>Bacteria</taxon>
        <taxon>Pseudomonadati</taxon>
        <taxon>Pseudomonadota</taxon>
        <taxon>Alphaproteobacteria</taxon>
        <taxon>Rhodobacterales</taxon>
        <taxon>Paracoccaceae</taxon>
        <taxon>Albidovulum</taxon>
    </lineage>
</organism>
<evidence type="ECO:0000256" key="1">
    <source>
        <dbReference type="SAM" id="Phobius"/>
    </source>
</evidence>
<gene>
    <name evidence="4" type="ORF">LX70_00725</name>
</gene>
<feature type="domain" description="Ice-binding protein C-terminal" evidence="3">
    <location>
        <begin position="168"/>
        <end position="193"/>
    </location>
</feature>
<evidence type="ECO:0000313" key="5">
    <source>
        <dbReference type="Proteomes" id="UP000238338"/>
    </source>
</evidence>
<dbReference type="AlphaFoldDB" id="A0A2S8SDH9"/>
<proteinExistence type="predicted"/>
<dbReference type="Proteomes" id="UP000238338">
    <property type="component" value="Unassembled WGS sequence"/>
</dbReference>
<keyword evidence="5" id="KW-1185">Reference proteome</keyword>
<dbReference type="InterPro" id="IPR013424">
    <property type="entry name" value="Ice-binding_C"/>
</dbReference>